<feature type="chain" id="PRO_5046618499" description="Outer membrane protein beta-barrel domain-containing protein" evidence="2">
    <location>
        <begin position="21"/>
        <end position="317"/>
    </location>
</feature>
<feature type="signal peptide" evidence="2">
    <location>
        <begin position="1"/>
        <end position="20"/>
    </location>
</feature>
<name>A0ABR6KML2_9BACT</name>
<keyword evidence="1 2" id="KW-0732">Signal</keyword>
<dbReference type="EMBL" id="JACHOC010000004">
    <property type="protein sequence ID" value="MBB4622730.1"/>
    <property type="molecule type" value="Genomic_DNA"/>
</dbReference>
<evidence type="ECO:0000313" key="4">
    <source>
        <dbReference type="EMBL" id="MBB4622730.1"/>
    </source>
</evidence>
<feature type="domain" description="Outer membrane protein beta-barrel" evidence="3">
    <location>
        <begin position="142"/>
        <end position="297"/>
    </location>
</feature>
<comment type="caution">
    <text evidence="4">The sequence shown here is derived from an EMBL/GenBank/DDBJ whole genome shotgun (WGS) entry which is preliminary data.</text>
</comment>
<dbReference type="InterPro" id="IPR011250">
    <property type="entry name" value="OMP/PagP_B-barrel"/>
</dbReference>
<evidence type="ECO:0000259" key="3">
    <source>
        <dbReference type="Pfam" id="PF13505"/>
    </source>
</evidence>
<dbReference type="InterPro" id="IPR027385">
    <property type="entry name" value="Beta-barrel_OMP"/>
</dbReference>
<organism evidence="4 5">
    <name type="scientific">Parabacteroides faecis</name>
    <dbReference type="NCBI Taxonomy" id="1217282"/>
    <lineage>
        <taxon>Bacteria</taxon>
        <taxon>Pseudomonadati</taxon>
        <taxon>Bacteroidota</taxon>
        <taxon>Bacteroidia</taxon>
        <taxon>Bacteroidales</taxon>
        <taxon>Tannerellaceae</taxon>
        <taxon>Parabacteroides</taxon>
    </lineage>
</organism>
<evidence type="ECO:0000313" key="5">
    <source>
        <dbReference type="Proteomes" id="UP000533637"/>
    </source>
</evidence>
<keyword evidence="5" id="KW-1185">Reference proteome</keyword>
<sequence>MKIANLLLILLLPICLGSCAPKVITHIERSYSPRAAAEEVHLYGVGQTVPESAELIGTVKVVDSGASTKCNYDQVVALAKQTTSKNGGNALALTDHREPSLLGSSCHQIAGNMLWIGDATNLETEIAPVVTTSGRDNNAGVSKSSFYHSTIYANIGYAFMTNKFYLPNGASGHPRKGMDWQVGYDWVSRSGFGAGLMYSGYKSSYSYSHVDVNVGLAYIAPQFVMKQKVGRWGIEEKFGIGYFKYRESAKGVSESLSGFGYNFLIGAEYYLSDHIGIGANLGYIGSSLPKQDNMDYKDGEHSGIFRLHLDAGIRFHF</sequence>
<evidence type="ECO:0000256" key="1">
    <source>
        <dbReference type="ARBA" id="ARBA00022729"/>
    </source>
</evidence>
<dbReference type="Pfam" id="PF13505">
    <property type="entry name" value="OMP_b-brl"/>
    <property type="match status" value="1"/>
</dbReference>
<dbReference type="RefSeq" id="WP_183671114.1">
    <property type="nucleotide sequence ID" value="NZ_BMPB01000012.1"/>
</dbReference>
<reference evidence="4 5" key="1">
    <citation type="submission" date="2020-08" db="EMBL/GenBank/DDBJ databases">
        <title>Genomic Encyclopedia of Type Strains, Phase IV (KMG-IV): sequencing the most valuable type-strain genomes for metagenomic binning, comparative biology and taxonomic classification.</title>
        <authorList>
            <person name="Goeker M."/>
        </authorList>
    </citation>
    <scope>NUCLEOTIDE SEQUENCE [LARGE SCALE GENOMIC DNA]</scope>
    <source>
        <strain evidence="4 5">DSM 102983</strain>
    </source>
</reference>
<dbReference type="SUPFAM" id="SSF56925">
    <property type="entry name" value="OMPA-like"/>
    <property type="match status" value="1"/>
</dbReference>
<protein>
    <recommendedName>
        <fullName evidence="3">Outer membrane protein beta-barrel domain-containing protein</fullName>
    </recommendedName>
</protein>
<proteinExistence type="predicted"/>
<dbReference type="Proteomes" id="UP000533637">
    <property type="component" value="Unassembled WGS sequence"/>
</dbReference>
<evidence type="ECO:0000256" key="2">
    <source>
        <dbReference type="SAM" id="SignalP"/>
    </source>
</evidence>
<accession>A0ABR6KML2</accession>
<gene>
    <name evidence="4" type="ORF">GGQ57_002630</name>
</gene>